<evidence type="ECO:0000313" key="2">
    <source>
        <dbReference type="Proteomes" id="UP001211065"/>
    </source>
</evidence>
<evidence type="ECO:0000313" key="1">
    <source>
        <dbReference type="EMBL" id="KAJ3199498.1"/>
    </source>
</evidence>
<dbReference type="AlphaFoldDB" id="A0AAD5TSJ4"/>
<accession>A0AAD5TSJ4</accession>
<dbReference type="EMBL" id="JADGJW010002100">
    <property type="protein sequence ID" value="KAJ3199498.1"/>
    <property type="molecule type" value="Genomic_DNA"/>
</dbReference>
<feature type="non-terminal residue" evidence="1">
    <location>
        <position position="185"/>
    </location>
</feature>
<dbReference type="Proteomes" id="UP001211065">
    <property type="component" value="Unassembled WGS sequence"/>
</dbReference>
<proteinExistence type="predicted"/>
<comment type="caution">
    <text evidence="1">The sequence shown here is derived from an EMBL/GenBank/DDBJ whole genome shotgun (WGS) entry which is preliminary data.</text>
</comment>
<reference evidence="1" key="1">
    <citation type="submission" date="2020-05" db="EMBL/GenBank/DDBJ databases">
        <title>Phylogenomic resolution of chytrid fungi.</title>
        <authorList>
            <person name="Stajich J.E."/>
            <person name="Amses K."/>
            <person name="Simmons R."/>
            <person name="Seto K."/>
            <person name="Myers J."/>
            <person name="Bonds A."/>
            <person name="Quandt C.A."/>
            <person name="Barry K."/>
            <person name="Liu P."/>
            <person name="Grigoriev I."/>
            <person name="Longcore J.E."/>
            <person name="James T.Y."/>
        </authorList>
    </citation>
    <scope>NUCLEOTIDE SEQUENCE</scope>
    <source>
        <strain evidence="1">JEL0476</strain>
    </source>
</reference>
<protein>
    <submittedName>
        <fullName evidence="1">Uncharacterized protein</fullName>
    </submittedName>
</protein>
<organism evidence="1 2">
    <name type="scientific">Clydaea vesicula</name>
    <dbReference type="NCBI Taxonomy" id="447962"/>
    <lineage>
        <taxon>Eukaryota</taxon>
        <taxon>Fungi</taxon>
        <taxon>Fungi incertae sedis</taxon>
        <taxon>Chytridiomycota</taxon>
        <taxon>Chytridiomycota incertae sedis</taxon>
        <taxon>Chytridiomycetes</taxon>
        <taxon>Lobulomycetales</taxon>
        <taxon>Lobulomycetaceae</taxon>
        <taxon>Clydaea</taxon>
    </lineage>
</organism>
<sequence length="185" mass="21551">MSSTLPIYHEENFQITWQKILSGPNFNETFIDNFLTLFPVSIQINKNNLLPNSSLSSEKTFCQQTKKKTCKQKLKKIEKNENLFKFTSKNIFKSKNNLNLNSTLQTLQLENEQEEEIDKFNSKEEEEKVSFEFLQCKDILNFIQKNSLLCSNKINNIPKEPTTLSAAEVSTITKLKLIQNYLNEL</sequence>
<keyword evidence="2" id="KW-1185">Reference proteome</keyword>
<name>A0AAD5TSJ4_9FUNG</name>
<gene>
    <name evidence="1" type="ORF">HK099_003156</name>
</gene>